<dbReference type="KEGG" id="mgg:MPLG2_3323"/>
<name>A0A2N9JL94_9ACTN</name>
<dbReference type="AlphaFoldDB" id="A0A2N9JL94"/>
<feature type="region of interest" description="Disordered" evidence="1">
    <location>
        <begin position="28"/>
        <end position="66"/>
    </location>
</feature>
<protein>
    <submittedName>
        <fullName evidence="2">Uncharacterized protein</fullName>
    </submittedName>
</protein>
<evidence type="ECO:0000313" key="3">
    <source>
        <dbReference type="Proteomes" id="UP000238164"/>
    </source>
</evidence>
<evidence type="ECO:0000313" key="2">
    <source>
        <dbReference type="EMBL" id="SPD88353.1"/>
    </source>
</evidence>
<accession>A0A2N9JL94</accession>
<evidence type="ECO:0000256" key="1">
    <source>
        <dbReference type="SAM" id="MobiDB-lite"/>
    </source>
</evidence>
<gene>
    <name evidence="2" type="ORF">MPLG2_3323</name>
</gene>
<sequence>MLIKTMYVRFYKSFNYDYLRKYKLNREDGEPWDAAPGSGRRRRPAPHLDVMQLQSPPTSTTFISYA</sequence>
<organism evidence="2 3">
    <name type="scientific">Micropruina glycogenica</name>
    <dbReference type="NCBI Taxonomy" id="75385"/>
    <lineage>
        <taxon>Bacteria</taxon>
        <taxon>Bacillati</taxon>
        <taxon>Actinomycetota</taxon>
        <taxon>Actinomycetes</taxon>
        <taxon>Propionibacteriales</taxon>
        <taxon>Nocardioidaceae</taxon>
        <taxon>Micropruina</taxon>
    </lineage>
</organism>
<proteinExistence type="predicted"/>
<feature type="compositionally biased region" description="Polar residues" evidence="1">
    <location>
        <begin position="52"/>
        <end position="66"/>
    </location>
</feature>
<keyword evidence="3" id="KW-1185">Reference proteome</keyword>
<dbReference type="Proteomes" id="UP000238164">
    <property type="component" value="Chromosome 1"/>
</dbReference>
<reference evidence="2 3" key="1">
    <citation type="submission" date="2018-02" db="EMBL/GenBank/DDBJ databases">
        <authorList>
            <person name="Cohen D.B."/>
            <person name="Kent A.D."/>
        </authorList>
    </citation>
    <scope>NUCLEOTIDE SEQUENCE [LARGE SCALE GENOMIC DNA]</scope>
    <source>
        <strain evidence="2">1</strain>
    </source>
</reference>
<dbReference type="EMBL" id="LT985188">
    <property type="protein sequence ID" value="SPD88353.1"/>
    <property type="molecule type" value="Genomic_DNA"/>
</dbReference>